<sequence>MCGARCGVVKKYCFGRRNDYGGAWEATSNICSNRSRVVDVVAHQSAGVPVVIDVSCSSSSPSTSLLVARVHRDVASSSLDDGEQLSVCAMCTRATASRAGSDRTKESKGENAKKTLDGKLSGSHSTMSRSKKDRSNEQPRLISGKNKLSSEAIKRKMQHVEFDLKKKATEEDIKTDLHSLREENNPFKKVYHQKQEKEAEGKVEQHFTRVGEKEKDLSVYGMDTAQLRKESERTSRTQGMTRTTTVTQSKHQSEEKITTPKKKGK</sequence>
<evidence type="ECO:0000313" key="3">
    <source>
        <dbReference type="Proteomes" id="UP000024635"/>
    </source>
</evidence>
<name>A0A016WTK2_9BILA</name>
<feature type="region of interest" description="Disordered" evidence="1">
    <location>
        <begin position="227"/>
        <end position="265"/>
    </location>
</feature>
<proteinExistence type="predicted"/>
<organism evidence="2 3">
    <name type="scientific">Ancylostoma ceylanicum</name>
    <dbReference type="NCBI Taxonomy" id="53326"/>
    <lineage>
        <taxon>Eukaryota</taxon>
        <taxon>Metazoa</taxon>
        <taxon>Ecdysozoa</taxon>
        <taxon>Nematoda</taxon>
        <taxon>Chromadorea</taxon>
        <taxon>Rhabditida</taxon>
        <taxon>Rhabditina</taxon>
        <taxon>Rhabditomorpha</taxon>
        <taxon>Strongyloidea</taxon>
        <taxon>Ancylostomatidae</taxon>
        <taxon>Ancylostomatinae</taxon>
        <taxon>Ancylostoma</taxon>
    </lineage>
</organism>
<evidence type="ECO:0000256" key="1">
    <source>
        <dbReference type="SAM" id="MobiDB-lite"/>
    </source>
</evidence>
<feature type="region of interest" description="Disordered" evidence="1">
    <location>
        <begin position="98"/>
        <end position="152"/>
    </location>
</feature>
<comment type="caution">
    <text evidence="2">The sequence shown here is derived from an EMBL/GenBank/DDBJ whole genome shotgun (WGS) entry which is preliminary data.</text>
</comment>
<evidence type="ECO:0000313" key="2">
    <source>
        <dbReference type="EMBL" id="EYC43134.1"/>
    </source>
</evidence>
<gene>
    <name evidence="2" type="primary">Acey_s0502.g2625</name>
    <name evidence="2" type="ORF">Y032_0502g2625</name>
</gene>
<protein>
    <submittedName>
        <fullName evidence="2">Uncharacterized protein</fullName>
    </submittedName>
</protein>
<keyword evidence="3" id="KW-1185">Reference proteome</keyword>
<dbReference type="OrthoDB" id="10647416at2759"/>
<feature type="compositionally biased region" description="Low complexity" evidence="1">
    <location>
        <begin position="236"/>
        <end position="247"/>
    </location>
</feature>
<feature type="compositionally biased region" description="Basic and acidic residues" evidence="1">
    <location>
        <begin position="100"/>
        <end position="117"/>
    </location>
</feature>
<dbReference type="EMBL" id="JARK01000102">
    <property type="protein sequence ID" value="EYC43134.1"/>
    <property type="molecule type" value="Genomic_DNA"/>
</dbReference>
<dbReference type="Proteomes" id="UP000024635">
    <property type="component" value="Unassembled WGS sequence"/>
</dbReference>
<accession>A0A016WTK2</accession>
<reference evidence="3" key="1">
    <citation type="journal article" date="2015" name="Nat. Genet.">
        <title>The genome and transcriptome of the zoonotic hookworm Ancylostoma ceylanicum identify infection-specific gene families.</title>
        <authorList>
            <person name="Schwarz E.M."/>
            <person name="Hu Y."/>
            <person name="Antoshechkin I."/>
            <person name="Miller M.M."/>
            <person name="Sternberg P.W."/>
            <person name="Aroian R.V."/>
        </authorList>
    </citation>
    <scope>NUCLEOTIDE SEQUENCE</scope>
    <source>
        <strain evidence="3">HY135</strain>
    </source>
</reference>
<dbReference type="AlphaFoldDB" id="A0A016WTK2"/>